<feature type="compositionally biased region" description="Low complexity" evidence="4">
    <location>
        <begin position="139"/>
        <end position="148"/>
    </location>
</feature>
<feature type="region of interest" description="Disordered" evidence="4">
    <location>
        <begin position="581"/>
        <end position="646"/>
    </location>
</feature>
<accession>A0A7S0IA09</accession>
<dbReference type="SUPFAM" id="SSF54928">
    <property type="entry name" value="RNA-binding domain, RBD"/>
    <property type="match status" value="3"/>
</dbReference>
<proteinExistence type="predicted"/>
<comment type="subcellular location">
    <subcellularLocation>
        <location evidence="1">Nucleus</location>
    </subcellularLocation>
</comment>
<dbReference type="PANTHER" id="PTHR48033:SF10">
    <property type="entry name" value="RNA-BINDING PROTEIN SQUID"/>
    <property type="match status" value="1"/>
</dbReference>
<gene>
    <name evidence="6" type="ORF">MCOM1403_LOCUS2882</name>
</gene>
<evidence type="ECO:0000256" key="2">
    <source>
        <dbReference type="ARBA" id="ARBA00023242"/>
    </source>
</evidence>
<dbReference type="InterPro" id="IPR000504">
    <property type="entry name" value="RRM_dom"/>
</dbReference>
<feature type="region of interest" description="Disordered" evidence="4">
    <location>
        <begin position="1"/>
        <end position="52"/>
    </location>
</feature>
<dbReference type="CDD" id="cd00590">
    <property type="entry name" value="RRM_SF"/>
    <property type="match status" value="2"/>
</dbReference>
<dbReference type="PROSITE" id="PS50102">
    <property type="entry name" value="RRM"/>
    <property type="match status" value="3"/>
</dbReference>
<dbReference type="GO" id="GO:0005654">
    <property type="term" value="C:nucleoplasm"/>
    <property type="evidence" value="ECO:0007669"/>
    <property type="project" value="TreeGrafter"/>
</dbReference>
<feature type="compositionally biased region" description="Polar residues" evidence="4">
    <location>
        <begin position="406"/>
        <end position="415"/>
    </location>
</feature>
<feature type="domain" description="RRM" evidence="5">
    <location>
        <begin position="265"/>
        <end position="343"/>
    </location>
</feature>
<dbReference type="PANTHER" id="PTHR48033">
    <property type="entry name" value="RNA-BINDING (RRM/RBD/RNP MOTIFS) FAMILY PROTEIN"/>
    <property type="match status" value="1"/>
</dbReference>
<feature type="compositionally biased region" description="Polar residues" evidence="4">
    <location>
        <begin position="582"/>
        <end position="599"/>
    </location>
</feature>
<dbReference type="InterPro" id="IPR012677">
    <property type="entry name" value="Nucleotide-bd_a/b_plait_sf"/>
</dbReference>
<feature type="domain" description="RRM" evidence="5">
    <location>
        <begin position="647"/>
        <end position="734"/>
    </location>
</feature>
<dbReference type="GO" id="GO:0010468">
    <property type="term" value="P:regulation of gene expression"/>
    <property type="evidence" value="ECO:0007669"/>
    <property type="project" value="TreeGrafter"/>
</dbReference>
<feature type="region of interest" description="Disordered" evidence="4">
    <location>
        <begin position="393"/>
        <end position="420"/>
    </location>
</feature>
<feature type="compositionally biased region" description="Low complexity" evidence="4">
    <location>
        <begin position="620"/>
        <end position="630"/>
    </location>
</feature>
<feature type="region of interest" description="Disordered" evidence="4">
    <location>
        <begin position="513"/>
        <end position="537"/>
    </location>
</feature>
<keyword evidence="2" id="KW-0539">Nucleus</keyword>
<name>A0A7S0IA09_MICPS</name>
<evidence type="ECO:0000256" key="3">
    <source>
        <dbReference type="PROSITE-ProRule" id="PRU00176"/>
    </source>
</evidence>
<organism evidence="6">
    <name type="scientific">Micromonas pusilla</name>
    <name type="common">Picoplanktonic green alga</name>
    <name type="synonym">Chromulina pusilla</name>
    <dbReference type="NCBI Taxonomy" id="38833"/>
    <lineage>
        <taxon>Eukaryota</taxon>
        <taxon>Viridiplantae</taxon>
        <taxon>Chlorophyta</taxon>
        <taxon>Mamiellophyceae</taxon>
        <taxon>Mamiellales</taxon>
        <taxon>Mamiellaceae</taxon>
        <taxon>Micromonas</taxon>
    </lineage>
</organism>
<evidence type="ECO:0000256" key="4">
    <source>
        <dbReference type="SAM" id="MobiDB-lite"/>
    </source>
</evidence>
<evidence type="ECO:0000256" key="1">
    <source>
        <dbReference type="ARBA" id="ARBA00004123"/>
    </source>
</evidence>
<evidence type="ECO:0000313" key="6">
    <source>
        <dbReference type="EMBL" id="CAD8515457.1"/>
    </source>
</evidence>
<dbReference type="Gene3D" id="3.30.70.330">
    <property type="match status" value="3"/>
</dbReference>
<feature type="compositionally biased region" description="Basic and acidic residues" evidence="4">
    <location>
        <begin position="1"/>
        <end position="13"/>
    </location>
</feature>
<feature type="region of interest" description="Disordered" evidence="4">
    <location>
        <begin position="116"/>
        <end position="153"/>
    </location>
</feature>
<dbReference type="InterPro" id="IPR035979">
    <property type="entry name" value="RBD_domain_sf"/>
</dbReference>
<keyword evidence="3" id="KW-0694">RNA-binding</keyword>
<evidence type="ECO:0000259" key="5">
    <source>
        <dbReference type="PROSITE" id="PS50102"/>
    </source>
</evidence>
<dbReference type="SMART" id="SM00360">
    <property type="entry name" value="RRM"/>
    <property type="match status" value="3"/>
</dbReference>
<feature type="compositionally biased region" description="Low complexity" evidence="4">
    <location>
        <begin position="19"/>
        <end position="34"/>
    </location>
</feature>
<feature type="domain" description="RRM" evidence="5">
    <location>
        <begin position="43"/>
        <end position="133"/>
    </location>
</feature>
<reference evidence="6" key="1">
    <citation type="submission" date="2021-01" db="EMBL/GenBank/DDBJ databases">
        <authorList>
            <person name="Corre E."/>
            <person name="Pelletier E."/>
            <person name="Niang G."/>
            <person name="Scheremetjew M."/>
            <person name="Finn R."/>
            <person name="Kale V."/>
            <person name="Holt S."/>
            <person name="Cochrane G."/>
            <person name="Meng A."/>
            <person name="Brown T."/>
            <person name="Cohen L."/>
        </authorList>
    </citation>
    <scope>NUCLEOTIDE SEQUENCE</scope>
    <source>
        <strain evidence="6">CCMP1723</strain>
    </source>
</reference>
<sequence length="755" mass="81048">MQVESHEGAHESEIPSLNESPCPSEASFSSSPSQRSDEVDDPKTVFLGGVPQDLDEPKIAELMSRFGSVEHVHLMRHTRKKSGEKKSGNFYPSHRGFCFVRFRTEEEAVKALEAGKLSSGEGESAMRIGEAEKGKARRSSNSGSVSSVDQHSQEYHPGTVHAVAAAAAAAAAPYDPYAYYPHPGPVGYRDPYDPYAAQYAAQVHYAQAAQYAHAMQQAQHAHYAAAMHSSLYGITPPASPTAARGGRWSPSRSPEGMGSAALRERQVFVGGLPRLTTESDMLRFFSCYGQIDDVKLVLDPRTGMSKRFGFITFADVATAEELKAKKLVNFGKGFMVNVGSVKKNQGAAASNDESKSGSSQQMFKLGSESSADDLAAEILSMVMEDDASESQVGSLSSLASSNSGSILTTPRTSDNLDGKFTVSESPVSTLRGGGVQSGRIVMISKEINYTKASFIATDGGEFLGKIMDETGAMVRIKVRRSKRSQKLAIEVRGETRVVDETWAKIDAEVERRSANSAPGGVGLQLDSRSSSIDPGSIDEELDEEHQDATFLSLSPTAMDGFARPSPPRVRTKLTFEGATLARPTSPTLMRSTSVPTPSASEMPMSPVKRALGRLRRLSDASDTSTSSDASAPKRHSYDGGSRPPDSAVVAVEGIGVGTDADELHDFFSSFGNVLNTEVTVKLLSRDGDTKPSTPTAPVAFAFVQFEDCSTAREVKSQRNFVFNGQAIEVSSPDPYLTYQSSRNAHVPDRSRITPA</sequence>
<dbReference type="EMBL" id="HBEQ01003718">
    <property type="protein sequence ID" value="CAD8515457.1"/>
    <property type="molecule type" value="Transcribed_RNA"/>
</dbReference>
<dbReference type="AlphaFoldDB" id="A0A7S0IA09"/>
<dbReference type="GO" id="GO:0003723">
    <property type="term" value="F:RNA binding"/>
    <property type="evidence" value="ECO:0007669"/>
    <property type="project" value="UniProtKB-UniRule"/>
</dbReference>
<dbReference type="Pfam" id="PF00076">
    <property type="entry name" value="RRM_1"/>
    <property type="match status" value="2"/>
</dbReference>
<protein>
    <recommendedName>
        <fullName evidence="5">RRM domain-containing protein</fullName>
    </recommendedName>
</protein>
<feature type="compositionally biased region" description="Low complexity" evidence="4">
    <location>
        <begin position="393"/>
        <end position="405"/>
    </location>
</feature>
<dbReference type="GO" id="GO:0000785">
    <property type="term" value="C:chromatin"/>
    <property type="evidence" value="ECO:0007669"/>
    <property type="project" value="TreeGrafter"/>
</dbReference>